<dbReference type="Pfam" id="PF00078">
    <property type="entry name" value="RVT_1"/>
    <property type="match status" value="1"/>
</dbReference>
<comment type="catalytic activity">
    <reaction evidence="9">
        <text>DNA(n) + a 2'-deoxyribonucleoside 5'-triphosphate = DNA(n+1) + diphosphate</text>
        <dbReference type="Rhea" id="RHEA:22508"/>
        <dbReference type="Rhea" id="RHEA-COMP:17339"/>
        <dbReference type="Rhea" id="RHEA-COMP:17340"/>
        <dbReference type="ChEBI" id="CHEBI:33019"/>
        <dbReference type="ChEBI" id="CHEBI:61560"/>
        <dbReference type="ChEBI" id="CHEBI:173112"/>
        <dbReference type="EC" id="2.7.7.49"/>
    </reaction>
</comment>
<dbReference type="SUPFAM" id="SSF56672">
    <property type="entry name" value="DNA/RNA polymerases"/>
    <property type="match status" value="1"/>
</dbReference>
<dbReference type="EMBL" id="AHBZ03000021">
    <property type="protein sequence ID" value="KAF7770116.1"/>
    <property type="molecule type" value="Genomic_DNA"/>
</dbReference>
<evidence type="ECO:0000313" key="12">
    <source>
        <dbReference type="Proteomes" id="UP000016487"/>
    </source>
</evidence>
<reference evidence="11" key="2">
    <citation type="submission" date="2015-03" db="EMBL/GenBank/DDBJ databases">
        <title>Genome sequence of Pseudoalteromonas citrea.</title>
        <authorList>
            <person name="Xie B.-B."/>
            <person name="Rong J.-C."/>
            <person name="Qin Q.-L."/>
            <person name="Zhang Y.-Z."/>
        </authorList>
    </citation>
    <scope>NUCLEOTIDE SEQUENCE</scope>
    <source>
        <strain evidence="11">DSM 8771</strain>
    </source>
</reference>
<dbReference type="GO" id="GO:0003964">
    <property type="term" value="F:RNA-directed DNA polymerase activity"/>
    <property type="evidence" value="ECO:0007669"/>
    <property type="project" value="UniProtKB-KW"/>
</dbReference>
<evidence type="ECO:0000256" key="1">
    <source>
        <dbReference type="ARBA" id="ARBA00012493"/>
    </source>
</evidence>
<evidence type="ECO:0000256" key="2">
    <source>
        <dbReference type="ARBA" id="ARBA00022679"/>
    </source>
</evidence>
<dbReference type="Proteomes" id="UP000016487">
    <property type="component" value="Unassembled WGS sequence"/>
</dbReference>
<dbReference type="GO" id="GO:0051607">
    <property type="term" value="P:defense response to virus"/>
    <property type="evidence" value="ECO:0007669"/>
    <property type="project" value="UniProtKB-KW"/>
</dbReference>
<evidence type="ECO:0000256" key="5">
    <source>
        <dbReference type="ARBA" id="ARBA00022842"/>
    </source>
</evidence>
<dbReference type="InterPro" id="IPR051083">
    <property type="entry name" value="GrpII_Intron_Splice-Mob/Def"/>
</dbReference>
<dbReference type="InterPro" id="IPR000477">
    <property type="entry name" value="RT_dom"/>
</dbReference>
<evidence type="ECO:0000256" key="8">
    <source>
        <dbReference type="ARBA" id="ARBA00034120"/>
    </source>
</evidence>
<dbReference type="PANTHER" id="PTHR34047:SF7">
    <property type="entry name" value="RNA-DIRECTED DNA POLYMERASE"/>
    <property type="match status" value="1"/>
</dbReference>
<keyword evidence="5" id="KW-0460">Magnesium</keyword>
<keyword evidence="6" id="KW-0695">RNA-directed DNA polymerase</keyword>
<dbReference type="RefSeq" id="WP_010365087.1">
    <property type="nucleotide sequence ID" value="NZ_AHBZ03000021.1"/>
</dbReference>
<keyword evidence="3" id="KW-0548">Nucleotidyltransferase</keyword>
<dbReference type="InterPro" id="IPR000123">
    <property type="entry name" value="Reverse_transcriptase_msDNA"/>
</dbReference>
<dbReference type="InterPro" id="IPR043502">
    <property type="entry name" value="DNA/RNA_pol_sf"/>
</dbReference>
<gene>
    <name evidence="11" type="ORF">PCIT_a3080</name>
</gene>
<evidence type="ECO:0000256" key="7">
    <source>
        <dbReference type="ARBA" id="ARBA00023118"/>
    </source>
</evidence>
<dbReference type="PROSITE" id="PS50878">
    <property type="entry name" value="RT_POL"/>
    <property type="match status" value="1"/>
</dbReference>
<dbReference type="GO" id="GO:0003723">
    <property type="term" value="F:RNA binding"/>
    <property type="evidence" value="ECO:0007669"/>
    <property type="project" value="InterPro"/>
</dbReference>
<evidence type="ECO:0000256" key="4">
    <source>
        <dbReference type="ARBA" id="ARBA00022723"/>
    </source>
</evidence>
<dbReference type="GO" id="GO:0046872">
    <property type="term" value="F:metal ion binding"/>
    <property type="evidence" value="ECO:0007669"/>
    <property type="project" value="UniProtKB-KW"/>
</dbReference>
<organism evidence="11 12">
    <name type="scientific">Pseudoalteromonas citrea</name>
    <dbReference type="NCBI Taxonomy" id="43655"/>
    <lineage>
        <taxon>Bacteria</taxon>
        <taxon>Pseudomonadati</taxon>
        <taxon>Pseudomonadota</taxon>
        <taxon>Gammaproteobacteria</taxon>
        <taxon>Alteromonadales</taxon>
        <taxon>Pseudoalteromonadaceae</taxon>
        <taxon>Pseudoalteromonas</taxon>
    </lineage>
</organism>
<evidence type="ECO:0000256" key="3">
    <source>
        <dbReference type="ARBA" id="ARBA00022695"/>
    </source>
</evidence>
<accession>A0AAD4AI47</accession>
<keyword evidence="4" id="KW-0479">Metal-binding</keyword>
<proteinExistence type="inferred from homology"/>
<reference evidence="11" key="1">
    <citation type="journal article" date="2012" name="J. Bacteriol.">
        <title>Genome sequences of type strains of seven species of the marine bacterium Pseudoalteromonas.</title>
        <authorList>
            <person name="Xie B.B."/>
            <person name="Shu Y.L."/>
            <person name="Qin Q.L."/>
            <person name="Rong J.C."/>
            <person name="Zhang X.Y."/>
            <person name="Chen X.L."/>
            <person name="Shi M."/>
            <person name="He H.L."/>
            <person name="Zhou B.C."/>
            <person name="Zhang Y.Z."/>
        </authorList>
    </citation>
    <scope>NUCLEOTIDE SEQUENCE</scope>
    <source>
        <strain evidence="11">DSM 8771</strain>
    </source>
</reference>
<sequence>MKLSQKEIFKALEVKSIEDIKKISSDFAFKNGFYIPRSPEYKTSSENLNVLFSKLPLSSVAKAYRKKHSYFDFFRPHLDGEHFLRLDVKAFFNSIKREQIEIFLISHLRGKNAYEVKVLAKAISFFLTVEVDKQRVLPIGFPASPAIANLVFRPLDIAIEKLCHEKKIIYSRYSDDFLFSSASNSIIHSNWFESQISYIISKLDMRLNNGKRITTSGAISLNGYVISGEENNKKLSFSNLRLKTLKKLIHFKKIRKLSDKMIAKKLFQDNLKNLNLKYSDEKSFIDKFCRDQVINKLRGYRSYLISLLNYDNLYSCVDSAHRRHICILIEDLNSIILSYDRG</sequence>
<feature type="domain" description="Reverse transcriptase" evidence="10">
    <location>
        <begin position="1"/>
        <end position="226"/>
    </location>
</feature>
<dbReference type="PRINTS" id="PR00866">
    <property type="entry name" value="RNADNAPOLMS"/>
</dbReference>
<comment type="similarity">
    <text evidence="8">Belongs to the bacterial reverse transcriptase family.</text>
</comment>
<dbReference type="PANTHER" id="PTHR34047">
    <property type="entry name" value="NUCLEAR INTRON MATURASE 1, MITOCHONDRIAL-RELATED"/>
    <property type="match status" value="1"/>
</dbReference>
<evidence type="ECO:0000259" key="10">
    <source>
        <dbReference type="PROSITE" id="PS50878"/>
    </source>
</evidence>
<evidence type="ECO:0000256" key="6">
    <source>
        <dbReference type="ARBA" id="ARBA00022918"/>
    </source>
</evidence>
<evidence type="ECO:0000313" key="11">
    <source>
        <dbReference type="EMBL" id="KAF7770116.1"/>
    </source>
</evidence>
<keyword evidence="7" id="KW-0051">Antiviral defense</keyword>
<dbReference type="AlphaFoldDB" id="A0AAD4AI47"/>
<protein>
    <recommendedName>
        <fullName evidence="1">RNA-directed DNA polymerase</fullName>
        <ecNumber evidence="1">2.7.7.49</ecNumber>
    </recommendedName>
</protein>
<comment type="caution">
    <text evidence="11">The sequence shown here is derived from an EMBL/GenBank/DDBJ whole genome shotgun (WGS) entry which is preliminary data.</text>
</comment>
<dbReference type="EC" id="2.7.7.49" evidence="1"/>
<name>A0AAD4AI47_9GAMM</name>
<evidence type="ECO:0000256" key="9">
    <source>
        <dbReference type="ARBA" id="ARBA00048173"/>
    </source>
</evidence>
<keyword evidence="2" id="KW-0808">Transferase</keyword>